<dbReference type="PANTHER" id="PTHR12598:SF0">
    <property type="entry name" value="COPPER HOMEOSTASIS PROTEIN CUTC HOMOLOG"/>
    <property type="match status" value="1"/>
</dbReference>
<dbReference type="GO" id="GO:0005507">
    <property type="term" value="F:copper ion binding"/>
    <property type="evidence" value="ECO:0007669"/>
    <property type="project" value="TreeGrafter"/>
</dbReference>
<dbReference type="EMBL" id="FQVM01000001">
    <property type="protein sequence ID" value="SHE37018.1"/>
    <property type="molecule type" value="Genomic_DNA"/>
</dbReference>
<proteinExistence type="inferred from homology"/>
<gene>
    <name evidence="2" type="primary">cutC</name>
    <name evidence="3" type="ORF">SAMN05443638_101228</name>
</gene>
<protein>
    <recommendedName>
        <fullName evidence="2">PF03932 family protein CutC</fullName>
    </recommendedName>
</protein>
<accession>A0A1M4SXV1</accession>
<evidence type="ECO:0000313" key="4">
    <source>
        <dbReference type="Proteomes" id="UP000184035"/>
    </source>
</evidence>
<dbReference type="HAMAP" id="MF_00795">
    <property type="entry name" value="CutC"/>
    <property type="match status" value="1"/>
</dbReference>
<dbReference type="OrthoDB" id="9815677at2"/>
<dbReference type="InterPro" id="IPR036822">
    <property type="entry name" value="CutC-like_dom_sf"/>
</dbReference>
<dbReference type="Proteomes" id="UP000184035">
    <property type="component" value="Unassembled WGS sequence"/>
</dbReference>
<evidence type="ECO:0000256" key="2">
    <source>
        <dbReference type="HAMAP-Rule" id="MF_00795"/>
    </source>
</evidence>
<dbReference type="RefSeq" id="WP_072892380.1">
    <property type="nucleotide sequence ID" value="NZ_FQVM01000001.1"/>
</dbReference>
<dbReference type="Pfam" id="PF03932">
    <property type="entry name" value="CutC"/>
    <property type="match status" value="1"/>
</dbReference>
<keyword evidence="2" id="KW-0963">Cytoplasm</keyword>
<dbReference type="Gene3D" id="3.20.20.380">
    <property type="entry name" value="Copper homeostasis (CutC) domain"/>
    <property type="match status" value="1"/>
</dbReference>
<comment type="subcellular location">
    <subcellularLocation>
        <location evidence="2">Cytoplasm</location>
    </subcellularLocation>
</comment>
<keyword evidence="4" id="KW-1185">Reference proteome</keyword>
<organism evidence="3 4">
    <name type="scientific">Clostridium fallax</name>
    <dbReference type="NCBI Taxonomy" id="1533"/>
    <lineage>
        <taxon>Bacteria</taxon>
        <taxon>Bacillati</taxon>
        <taxon>Bacillota</taxon>
        <taxon>Clostridia</taxon>
        <taxon>Eubacteriales</taxon>
        <taxon>Clostridiaceae</taxon>
        <taxon>Clostridium</taxon>
    </lineage>
</organism>
<comment type="caution">
    <text evidence="2">Once thought to be involved in copper homeostasis, experiments in E.coli have shown this is not the case.</text>
</comment>
<evidence type="ECO:0000313" key="3">
    <source>
        <dbReference type="EMBL" id="SHE37018.1"/>
    </source>
</evidence>
<dbReference type="STRING" id="1533.SAMN05443638_101228"/>
<dbReference type="AlphaFoldDB" id="A0A1M4SXV1"/>
<reference evidence="3 4" key="1">
    <citation type="submission" date="2016-11" db="EMBL/GenBank/DDBJ databases">
        <authorList>
            <person name="Jaros S."/>
            <person name="Januszkiewicz K."/>
            <person name="Wedrychowicz H."/>
        </authorList>
    </citation>
    <scope>NUCLEOTIDE SEQUENCE [LARGE SCALE GENOMIC DNA]</scope>
    <source>
        <strain evidence="3 4">DSM 2631</strain>
    </source>
</reference>
<evidence type="ECO:0000256" key="1">
    <source>
        <dbReference type="ARBA" id="ARBA00007768"/>
    </source>
</evidence>
<sequence>MFTFEACVKNLKEALKAEKLGANRIELCDNLSEGGTTPSYGTIIMAKQKLNIPIMVIVRPRGGDFLYSDVEFEIMKKEIELCKSLGIYGVVFGILNEDKNIDVKRTKDLVDLAKPMQVTFNMAFDEVYDKEKALEQLIKIGVDRVLTKGGAASATDGKEIIKNLIKKSNGKIIILPGGDITKNNYEAFGKYVGAEEFHGTKIVGKLD</sequence>
<name>A0A1M4SXV1_9CLOT</name>
<dbReference type="GO" id="GO:0005737">
    <property type="term" value="C:cytoplasm"/>
    <property type="evidence" value="ECO:0007669"/>
    <property type="project" value="UniProtKB-SubCell"/>
</dbReference>
<comment type="similarity">
    <text evidence="1 2">Belongs to the CutC family.</text>
</comment>
<dbReference type="SUPFAM" id="SSF110395">
    <property type="entry name" value="CutC-like"/>
    <property type="match status" value="1"/>
</dbReference>
<dbReference type="FunFam" id="3.20.20.380:FF:000001">
    <property type="entry name" value="Copper homeostasis protein CutC"/>
    <property type="match status" value="1"/>
</dbReference>
<dbReference type="InterPro" id="IPR005627">
    <property type="entry name" value="CutC-like"/>
</dbReference>
<dbReference type="PANTHER" id="PTHR12598">
    <property type="entry name" value="COPPER HOMEOSTASIS PROTEIN CUTC"/>
    <property type="match status" value="1"/>
</dbReference>